<dbReference type="SUPFAM" id="SSF46689">
    <property type="entry name" value="Homeodomain-like"/>
    <property type="match status" value="1"/>
</dbReference>
<dbReference type="PROSITE" id="PS00676">
    <property type="entry name" value="SIGMA54_INTERACT_2"/>
    <property type="match status" value="1"/>
</dbReference>
<organism evidence="1 2">
    <name type="scientific">Gimesia chilikensis</name>
    <dbReference type="NCBI Taxonomy" id="2605989"/>
    <lineage>
        <taxon>Bacteria</taxon>
        <taxon>Pseudomonadati</taxon>
        <taxon>Planctomycetota</taxon>
        <taxon>Planctomycetia</taxon>
        <taxon>Planctomycetales</taxon>
        <taxon>Planctomycetaceae</taxon>
        <taxon>Gimesia</taxon>
    </lineage>
</organism>
<protein>
    <submittedName>
        <fullName evidence="1">DNA-binding transcriptional response regulator</fullName>
    </submittedName>
</protein>
<dbReference type="Gene3D" id="3.40.50.300">
    <property type="entry name" value="P-loop containing nucleotide triphosphate hydrolases"/>
    <property type="match status" value="1"/>
</dbReference>
<dbReference type="PROSITE" id="PS50110">
    <property type="entry name" value="RESPONSE_REGULATORY"/>
    <property type="match status" value="1"/>
</dbReference>
<dbReference type="InterPro" id="IPR011006">
    <property type="entry name" value="CheY-like_superfamily"/>
</dbReference>
<dbReference type="Pfam" id="PF00158">
    <property type="entry name" value="Sigma54_activat"/>
    <property type="match status" value="1"/>
</dbReference>
<dbReference type="PROSITE" id="PS00688">
    <property type="entry name" value="SIGMA54_INTERACT_3"/>
    <property type="match status" value="1"/>
</dbReference>
<keyword evidence="1" id="KW-0238">DNA-binding</keyword>
<dbReference type="SMART" id="SM00448">
    <property type="entry name" value="REC"/>
    <property type="match status" value="1"/>
</dbReference>
<dbReference type="SUPFAM" id="SSF52172">
    <property type="entry name" value="CheY-like"/>
    <property type="match status" value="1"/>
</dbReference>
<dbReference type="OrthoDB" id="9807827at2"/>
<reference evidence="1 2" key="1">
    <citation type="submission" date="2019-02" db="EMBL/GenBank/DDBJ databases">
        <title>Deep-cultivation of Planctomycetes and their phenomic and genomic characterization uncovers novel biology.</title>
        <authorList>
            <person name="Wiegand S."/>
            <person name="Jogler M."/>
            <person name="Boedeker C."/>
            <person name="Pinto D."/>
            <person name="Vollmers J."/>
            <person name="Rivas-Marin E."/>
            <person name="Kohn T."/>
            <person name="Peeters S.H."/>
            <person name="Heuer A."/>
            <person name="Rast P."/>
            <person name="Oberbeckmann S."/>
            <person name="Bunk B."/>
            <person name="Jeske O."/>
            <person name="Meyerdierks A."/>
            <person name="Storesund J.E."/>
            <person name="Kallscheuer N."/>
            <person name="Luecker S."/>
            <person name="Lage O.M."/>
            <person name="Pohl T."/>
            <person name="Merkel B.J."/>
            <person name="Hornburger P."/>
            <person name="Mueller R.-W."/>
            <person name="Bruemmer F."/>
            <person name="Labrenz M."/>
            <person name="Spormann A.M."/>
            <person name="Op den Camp H."/>
            <person name="Overmann J."/>
            <person name="Amann R."/>
            <person name="Jetten M.S.M."/>
            <person name="Mascher T."/>
            <person name="Medema M.H."/>
            <person name="Devos D.P."/>
            <person name="Kaster A.-K."/>
            <person name="Ovreas L."/>
            <person name="Rohde M."/>
            <person name="Galperin M.Y."/>
            <person name="Jogler C."/>
        </authorList>
    </citation>
    <scope>NUCLEOTIDE SEQUENCE [LARGE SCALE GENOMIC DNA]</scope>
    <source>
        <strain evidence="1 2">HG66A1</strain>
    </source>
</reference>
<dbReference type="EMBL" id="CP036266">
    <property type="protein sequence ID" value="QDT21549.1"/>
    <property type="molecule type" value="Genomic_DNA"/>
</dbReference>
<dbReference type="InterPro" id="IPR009057">
    <property type="entry name" value="Homeodomain-like_sf"/>
</dbReference>
<dbReference type="PRINTS" id="PR01590">
    <property type="entry name" value="HTHFIS"/>
</dbReference>
<keyword evidence="2" id="KW-1185">Reference proteome</keyword>
<dbReference type="PANTHER" id="PTHR32071:SF57">
    <property type="entry name" value="C4-DICARBOXYLATE TRANSPORT TRANSCRIPTIONAL REGULATORY PROTEIN DCTD"/>
    <property type="match status" value="1"/>
</dbReference>
<name>A0A517PQA8_9PLAN</name>
<dbReference type="InterPro" id="IPR003593">
    <property type="entry name" value="AAA+_ATPase"/>
</dbReference>
<dbReference type="InterPro" id="IPR001789">
    <property type="entry name" value="Sig_transdc_resp-reg_receiver"/>
</dbReference>
<dbReference type="Gene3D" id="3.40.50.2300">
    <property type="match status" value="1"/>
</dbReference>
<accession>A0A5A8B945</accession>
<accession>A0A517PQA8</accession>
<dbReference type="InterPro" id="IPR058031">
    <property type="entry name" value="AAA_lid_NorR"/>
</dbReference>
<dbReference type="SMART" id="SM00382">
    <property type="entry name" value="AAA"/>
    <property type="match status" value="1"/>
</dbReference>
<dbReference type="Pfam" id="PF25601">
    <property type="entry name" value="AAA_lid_14"/>
    <property type="match status" value="1"/>
</dbReference>
<dbReference type="GO" id="GO:0005524">
    <property type="term" value="F:ATP binding"/>
    <property type="evidence" value="ECO:0007669"/>
    <property type="project" value="InterPro"/>
</dbReference>
<dbReference type="Gene3D" id="1.10.8.60">
    <property type="match status" value="1"/>
</dbReference>
<dbReference type="InterPro" id="IPR002197">
    <property type="entry name" value="HTH_Fis"/>
</dbReference>
<dbReference type="RefSeq" id="WP_145186037.1">
    <property type="nucleotide sequence ID" value="NZ_CP036266.1"/>
</dbReference>
<dbReference type="AlphaFoldDB" id="A0A517PQA8"/>
<dbReference type="GO" id="GO:0000160">
    <property type="term" value="P:phosphorelay signal transduction system"/>
    <property type="evidence" value="ECO:0007669"/>
    <property type="project" value="InterPro"/>
</dbReference>
<dbReference type="InterPro" id="IPR025944">
    <property type="entry name" value="Sigma_54_int_dom_CS"/>
</dbReference>
<dbReference type="InterPro" id="IPR002078">
    <property type="entry name" value="Sigma_54_int"/>
</dbReference>
<dbReference type="CDD" id="cd00009">
    <property type="entry name" value="AAA"/>
    <property type="match status" value="1"/>
</dbReference>
<dbReference type="Pfam" id="PF00072">
    <property type="entry name" value="Response_reg"/>
    <property type="match status" value="1"/>
</dbReference>
<dbReference type="Pfam" id="PF02954">
    <property type="entry name" value="HTH_8"/>
    <property type="match status" value="1"/>
</dbReference>
<proteinExistence type="predicted"/>
<dbReference type="PROSITE" id="PS00675">
    <property type="entry name" value="SIGMA54_INTERACT_1"/>
    <property type="match status" value="1"/>
</dbReference>
<sequence length="478" mass="53101">MSAKDAPETDLESIVIRVLIIDDDEAHAQAVAESLERVGCECKIATSGEQGAKLIERETADIVITDLRMDGVDGLSILRTAKEELPDAEVIVLTGHGSINSAVTAMQLGAYTYLTKPLDISELRNAVEKASTRVRLMRRNAELHRRLDEKFGFEGVIGNTPQMHKIVEKLKNVASTNSTVLIEGESGTGKELVARAIHQNSERKSKPFVPLNISALPDSILESELFGHEQGAFTGAVGKRIGKFEHANGGTLFLDEVGEMPMQTQIKLLRVLEDRKIARLGTNEEISLNVRLVAATNADLLEMVKTGTFRQDLYYRLSVVKIELPPLRERRGDIPLLTDHFLKELSAQYDKPYEGVSRAARRALMSYDWPGNIRQLRNAAERMLVLDTDGILDLDDLPEEIVPVAGPDGDSSYTSDRSGADFLIGRPFSEVERYYIERALDLADGKREEAAKMLGIGERTLYRKLKEYQKQKEEQGGV</sequence>
<dbReference type="Gene3D" id="1.10.10.60">
    <property type="entry name" value="Homeodomain-like"/>
    <property type="match status" value="1"/>
</dbReference>
<gene>
    <name evidence="1" type="ORF">HG66A1_33510</name>
</gene>
<dbReference type="FunFam" id="3.40.50.300:FF:000006">
    <property type="entry name" value="DNA-binding transcriptional regulator NtrC"/>
    <property type="match status" value="1"/>
</dbReference>
<dbReference type="InterPro" id="IPR027417">
    <property type="entry name" value="P-loop_NTPase"/>
</dbReference>
<dbReference type="SUPFAM" id="SSF52540">
    <property type="entry name" value="P-loop containing nucleoside triphosphate hydrolases"/>
    <property type="match status" value="1"/>
</dbReference>
<dbReference type="Proteomes" id="UP000320421">
    <property type="component" value="Chromosome"/>
</dbReference>
<evidence type="ECO:0000313" key="1">
    <source>
        <dbReference type="EMBL" id="QDT21549.1"/>
    </source>
</evidence>
<dbReference type="GO" id="GO:0006355">
    <property type="term" value="P:regulation of DNA-templated transcription"/>
    <property type="evidence" value="ECO:0007669"/>
    <property type="project" value="InterPro"/>
</dbReference>
<dbReference type="InterPro" id="IPR025662">
    <property type="entry name" value="Sigma_54_int_dom_ATP-bd_1"/>
</dbReference>
<dbReference type="PROSITE" id="PS50045">
    <property type="entry name" value="SIGMA54_INTERACT_4"/>
    <property type="match status" value="1"/>
</dbReference>
<dbReference type="InterPro" id="IPR025943">
    <property type="entry name" value="Sigma_54_int_dom_ATP-bd_2"/>
</dbReference>
<dbReference type="GO" id="GO:0043565">
    <property type="term" value="F:sequence-specific DNA binding"/>
    <property type="evidence" value="ECO:0007669"/>
    <property type="project" value="InterPro"/>
</dbReference>
<evidence type="ECO:0000313" key="2">
    <source>
        <dbReference type="Proteomes" id="UP000320421"/>
    </source>
</evidence>
<dbReference type="PANTHER" id="PTHR32071">
    <property type="entry name" value="TRANSCRIPTIONAL REGULATORY PROTEIN"/>
    <property type="match status" value="1"/>
</dbReference>